<gene>
    <name evidence="1" type="ORF">MSSD14B_28970</name>
</gene>
<dbReference type="Proteomes" id="UP000387223">
    <property type="component" value="Unassembled WGS sequence"/>
</dbReference>
<evidence type="ECO:0000313" key="1">
    <source>
        <dbReference type="EMBL" id="GBO89229.1"/>
    </source>
</evidence>
<dbReference type="RefSeq" id="WP_136630300.1">
    <property type="nucleotide sequence ID" value="NZ_BGZI01000020.1"/>
</dbReference>
<evidence type="ECO:0000313" key="2">
    <source>
        <dbReference type="Proteomes" id="UP000387223"/>
    </source>
</evidence>
<name>A0A5M3Q2F2_9GAMM</name>
<protein>
    <submittedName>
        <fullName evidence="1">Uncharacterized protein</fullName>
    </submittedName>
</protein>
<sequence length="105" mass="11572">MISNAATSVNDAIGRFLDSDEELPAYRVTDERDRYNNPVTRLTTGSAVNRIEGISVSASEYRDGSGAICYVTSASRPGFPSQHFNGATWQEAFRKGAAYRRQFLS</sequence>
<dbReference type="AlphaFoldDB" id="A0A5M3Q2F2"/>
<proteinExistence type="predicted"/>
<dbReference type="EMBL" id="BGZI01000020">
    <property type="protein sequence ID" value="GBO89229.1"/>
    <property type="molecule type" value="Genomic_DNA"/>
</dbReference>
<comment type="caution">
    <text evidence="1">The sequence shown here is derived from an EMBL/GenBank/DDBJ whole genome shotgun (WGS) entry which is preliminary data.</text>
</comment>
<organism evidence="1 2">
    <name type="scientific">Marinobacter salsuginis</name>
    <dbReference type="NCBI Taxonomy" id="418719"/>
    <lineage>
        <taxon>Bacteria</taxon>
        <taxon>Pseudomonadati</taxon>
        <taxon>Pseudomonadota</taxon>
        <taxon>Gammaproteobacteria</taxon>
        <taxon>Pseudomonadales</taxon>
        <taxon>Marinobacteraceae</taxon>
        <taxon>Marinobacter</taxon>
    </lineage>
</organism>
<reference evidence="1 2" key="1">
    <citation type="journal article" date="2019" name="J. Gen. Appl. Microbiol.">
        <title>Aerobic degradation of cis-dichloroethene by the marine bacterium Marinobacter salsuginis strain 5N-3.</title>
        <authorList>
            <person name="Inoue Y."/>
            <person name="Fukunaga Y."/>
            <person name="Katsumata H."/>
            <person name="Ohji S."/>
            <person name="Hosoyama A."/>
            <person name="Mori K."/>
            <person name="Ando K."/>
        </authorList>
    </citation>
    <scope>NUCLEOTIDE SEQUENCE [LARGE SCALE GENOMIC DNA]</scope>
    <source>
        <strain evidence="1 2">NBRC 109114</strain>
    </source>
</reference>
<accession>A0A5M3Q2F2</accession>